<dbReference type="InterPro" id="IPR008638">
    <property type="entry name" value="FhaB/CdiA-like_TPS"/>
</dbReference>
<evidence type="ECO:0000313" key="2">
    <source>
        <dbReference type="EMBL" id="STY88584.1"/>
    </source>
</evidence>
<dbReference type="InterPro" id="IPR012334">
    <property type="entry name" value="Pectin_lyas_fold"/>
</dbReference>
<dbReference type="Proteomes" id="UP000254133">
    <property type="component" value="Unassembled WGS sequence"/>
</dbReference>
<dbReference type="InterPro" id="IPR011050">
    <property type="entry name" value="Pectin_lyase_fold/virulence"/>
</dbReference>
<name>A0A378PPB6_MORBO</name>
<dbReference type="Gene3D" id="2.160.20.10">
    <property type="entry name" value="Single-stranded right-handed beta-helix, Pectin lyase-like"/>
    <property type="match status" value="1"/>
</dbReference>
<dbReference type="EMBL" id="UGPZ01000001">
    <property type="protein sequence ID" value="STY88584.1"/>
    <property type="molecule type" value="Genomic_DNA"/>
</dbReference>
<dbReference type="NCBIfam" id="TIGR01901">
    <property type="entry name" value="adhes_NPXG"/>
    <property type="match status" value="1"/>
</dbReference>
<dbReference type="Pfam" id="PF13018">
    <property type="entry name" value="ESPR"/>
    <property type="match status" value="1"/>
</dbReference>
<evidence type="ECO:0000313" key="3">
    <source>
        <dbReference type="Proteomes" id="UP000254133"/>
    </source>
</evidence>
<dbReference type="SMART" id="SM00912">
    <property type="entry name" value="Haemagg_act"/>
    <property type="match status" value="1"/>
</dbReference>
<dbReference type="RefSeq" id="WP_115368542.1">
    <property type="nucleotide sequence ID" value="NZ_UGPZ01000001.1"/>
</dbReference>
<protein>
    <submittedName>
        <fullName evidence="2">Hemolysin</fullName>
    </submittedName>
</protein>
<dbReference type="NCBIfam" id="TIGR01731">
    <property type="entry name" value="fil_hemag_20aa"/>
    <property type="match status" value="5"/>
</dbReference>
<organism evidence="2 3">
    <name type="scientific">Moraxella bovis</name>
    <dbReference type="NCBI Taxonomy" id="476"/>
    <lineage>
        <taxon>Bacteria</taxon>
        <taxon>Pseudomonadati</taxon>
        <taxon>Pseudomonadota</taxon>
        <taxon>Gammaproteobacteria</taxon>
        <taxon>Moraxellales</taxon>
        <taxon>Moraxellaceae</taxon>
        <taxon>Moraxella</taxon>
    </lineage>
</organism>
<gene>
    <name evidence="2" type="primary">hpmA</name>
    <name evidence="2" type="ORF">NCTC9426_00022</name>
</gene>
<sequence>MNHHLHRVIFSKHLQRLVVVSEKTVSQGKSGSQGGSESNAGLGESQIISQNRVNAYYGKWATLCGAVFIGLGLANLSYANPNPPTTIIADPSAPKNLQPTILPTASGIVSVNIATPNDKGLSNNHYSQFDVGSTGAVLNNNRKAVNTQIAGYVQANPFMAKGEASTILNQINSNNPSHLGGFIEVAGKRADVIIANPNGLVINGTGFINAGNVHLVAANGKFDQGQITGYQVNTGNIEVNGKLNLQNTDYAALIAKTAQINDEIYAGSALDIVTGENTVALQDGKFNQLSAAHKNDGASSTNQTGIALDVAALGGMYAGKIRLIGTDKGFGVNNQGMIAATGSGVQAGTGTLTLDHQGNLVNTGIASAKDKVTINTQSHHVRNAGTLLGEQSDIAIDTDNDKLLANNLQFSTDGKIINQSQLTAGQDLTLSANHIDNTQTGTIKSGNHTQITSQTSINNQGLINGETTVIKANDTINNQSGGRIYGTHLAIQADTLNNTPAKAEQSDGKYTAPVIAARERLDIGVKTLNNNPNPDRAGKFNENFDNQALITSLGSLHIGGSLDDNHYATGKADAVINQGATIESGGEMQINTSVLKNENADFKSKVEQRGEPVAVTEYFVNNNTYVQKEGEVYIQEGGWDGNWLKTLVTPDGRFQNYSSYEYLKTDYITKTISSDPAMVRSGGALLFDFKQASNIDSVVISGDTARLNQDPTHAEYFGFTNHASSGEDYHTQADNKYFNYVTSDRRRRDNPTSKRPYTYKNLGSGLKSMLNPTIVNIMKHQLKCFEMVF</sequence>
<dbReference type="AlphaFoldDB" id="A0A378PPB6"/>
<reference evidence="2 3" key="1">
    <citation type="submission" date="2018-06" db="EMBL/GenBank/DDBJ databases">
        <authorList>
            <consortium name="Pathogen Informatics"/>
            <person name="Doyle S."/>
        </authorList>
    </citation>
    <scope>NUCLEOTIDE SEQUENCE [LARGE SCALE GENOMIC DNA]</scope>
    <source>
        <strain evidence="2 3">NCTC9426</strain>
    </source>
</reference>
<dbReference type="InterPro" id="IPR024973">
    <property type="entry name" value="ESPR"/>
</dbReference>
<accession>A0A378PPB6</accession>
<evidence type="ECO:0000259" key="1">
    <source>
        <dbReference type="SMART" id="SM00912"/>
    </source>
</evidence>
<dbReference type="InterPro" id="IPR010069">
    <property type="entry name" value="CdiA_FHA1_rpt"/>
</dbReference>
<feature type="domain" description="Filamentous haemagglutinin FhaB/tRNA nuclease CdiA-like TPS" evidence="1">
    <location>
        <begin position="105"/>
        <end position="225"/>
    </location>
</feature>
<dbReference type="Pfam" id="PF05860">
    <property type="entry name" value="TPS"/>
    <property type="match status" value="1"/>
</dbReference>
<dbReference type="SUPFAM" id="SSF51126">
    <property type="entry name" value="Pectin lyase-like"/>
    <property type="match status" value="1"/>
</dbReference>
<proteinExistence type="predicted"/>